<name>A0A252A1C7_9PROT</name>
<keyword evidence="2" id="KW-1133">Transmembrane helix</keyword>
<feature type="region of interest" description="Disordered" evidence="1">
    <location>
        <begin position="128"/>
        <end position="241"/>
    </location>
</feature>
<accession>A0A252A1C7</accession>
<organism evidence="3 4">
    <name type="scientific">Acetobacter orientalis</name>
    <dbReference type="NCBI Taxonomy" id="146474"/>
    <lineage>
        <taxon>Bacteria</taxon>
        <taxon>Pseudomonadati</taxon>
        <taxon>Pseudomonadota</taxon>
        <taxon>Alphaproteobacteria</taxon>
        <taxon>Acetobacterales</taxon>
        <taxon>Acetobacteraceae</taxon>
        <taxon>Acetobacter</taxon>
    </lineage>
</organism>
<sequence>MLLLFSTNANNSREIPRELSLASARRKPMIPVRLEDIVPSGALEYQLTNAQFIDLFQNYNDAMERLCLALRRQIKVATEGDGEGKATPNTSYVRLPSRMSGRRGVLMGSVAAVIVAATAGGALMWHQKPSAQTPVESHSSSLDVETAPAKVVPPTHQIEATGGSSSTLEHQAPKSVTSDPSASEASVAPVQRTSELPPTAPVSSTPITPPVASMSLPEATPMPHPPELPRLPEAAKGDIGSGPLSRLVAQLSAITPSARENMLQQAFNMHDEKLSGEQVIALLSGITDGSRYNKLHDLIDHIQSPLNVSQALGILNASDNSRVGMIQQLVPLLPSSLSGPDLVALLGRLSDGDRYNGLNALVHNVSDPIDTASAFAIVRPSGNSWVGVLQLMAPILPRPMHATDVQLLLGRTENGDRYNAVNALLSNLPDTVSTENTLALLRGSENSYVGVLQLLAPHLPDGLTVPQFTALLGKTVSGDRYNAINAIAAHLQDHVKGADLEGTLRLLGNSWVSGLQLLAGHLAAPQDGPSIAALLGTVTEGDRYNAIQAITSVLPDHLSFDEVAMILHGTGHSQVGAIQLIAGHCNHLSDSQRLTLLSGLSSNERANGLRAFSQTN</sequence>
<feature type="transmembrane region" description="Helical" evidence="2">
    <location>
        <begin position="104"/>
        <end position="125"/>
    </location>
</feature>
<proteinExistence type="predicted"/>
<feature type="compositionally biased region" description="Polar residues" evidence="1">
    <location>
        <begin position="162"/>
        <end position="184"/>
    </location>
</feature>
<comment type="caution">
    <text evidence="3">The sequence shown here is derived from an EMBL/GenBank/DDBJ whole genome shotgun (WGS) entry which is preliminary data.</text>
</comment>
<reference evidence="3 4" key="1">
    <citation type="submission" date="2014-06" db="EMBL/GenBank/DDBJ databases">
        <authorList>
            <person name="Ju J."/>
            <person name="Zhang J."/>
        </authorList>
    </citation>
    <scope>NUCLEOTIDE SEQUENCE [LARGE SCALE GENOMIC DNA]</scope>
    <source>
        <strain evidence="3">DmW_045</strain>
    </source>
</reference>
<evidence type="ECO:0000313" key="4">
    <source>
        <dbReference type="Proteomes" id="UP000194639"/>
    </source>
</evidence>
<protein>
    <submittedName>
        <fullName evidence="3">Uncharacterized protein</fullName>
    </submittedName>
</protein>
<dbReference type="EMBL" id="JOMO01000027">
    <property type="protein sequence ID" value="OUI81011.1"/>
    <property type="molecule type" value="Genomic_DNA"/>
</dbReference>
<feature type="compositionally biased region" description="Pro residues" evidence="1">
    <location>
        <begin position="220"/>
        <end position="229"/>
    </location>
</feature>
<feature type="compositionally biased region" description="Polar residues" evidence="1">
    <location>
        <begin position="191"/>
        <end position="206"/>
    </location>
</feature>
<keyword evidence="2" id="KW-0472">Membrane</keyword>
<dbReference type="Proteomes" id="UP000194639">
    <property type="component" value="Unassembled WGS sequence"/>
</dbReference>
<keyword evidence="2" id="KW-0812">Transmembrane</keyword>
<evidence type="ECO:0000256" key="1">
    <source>
        <dbReference type="SAM" id="MobiDB-lite"/>
    </source>
</evidence>
<dbReference type="AlphaFoldDB" id="A0A252A1C7"/>
<evidence type="ECO:0000313" key="3">
    <source>
        <dbReference type="EMBL" id="OUI81011.1"/>
    </source>
</evidence>
<evidence type="ECO:0000256" key="2">
    <source>
        <dbReference type="SAM" id="Phobius"/>
    </source>
</evidence>
<gene>
    <name evidence="3" type="ORF">HK12_05825</name>
</gene>
<feature type="compositionally biased region" description="Polar residues" evidence="1">
    <location>
        <begin position="129"/>
        <end position="143"/>
    </location>
</feature>